<accession>A0ABU1S3R1</accession>
<gene>
    <name evidence="1" type="ORF">J2W95_002348</name>
</gene>
<organism evidence="1 2">
    <name type="scientific">Flavobacterium granuli</name>
    <dbReference type="NCBI Taxonomy" id="280093"/>
    <lineage>
        <taxon>Bacteria</taxon>
        <taxon>Pseudomonadati</taxon>
        <taxon>Bacteroidota</taxon>
        <taxon>Flavobacteriia</taxon>
        <taxon>Flavobacteriales</taxon>
        <taxon>Flavobacteriaceae</taxon>
        <taxon>Flavobacterium</taxon>
    </lineage>
</organism>
<sequence>MFVLFHSFKNQKTSTPTVYLKIICKKMQTTIQLTQNKHLTISASYFIHYDSMPHKKTTY</sequence>
<reference evidence="1 2" key="1">
    <citation type="submission" date="2023-07" db="EMBL/GenBank/DDBJ databases">
        <title>Sorghum-associated microbial communities from plants grown in Nebraska, USA.</title>
        <authorList>
            <person name="Schachtman D."/>
        </authorList>
    </citation>
    <scope>NUCLEOTIDE SEQUENCE [LARGE SCALE GENOMIC DNA]</scope>
    <source>
        <strain evidence="1 2">BE124</strain>
    </source>
</reference>
<protein>
    <submittedName>
        <fullName evidence="1">Uncharacterized protein</fullName>
    </submittedName>
</protein>
<evidence type="ECO:0000313" key="1">
    <source>
        <dbReference type="EMBL" id="MDR6845638.1"/>
    </source>
</evidence>
<evidence type="ECO:0000313" key="2">
    <source>
        <dbReference type="Proteomes" id="UP001261871"/>
    </source>
</evidence>
<comment type="caution">
    <text evidence="1">The sequence shown here is derived from an EMBL/GenBank/DDBJ whole genome shotgun (WGS) entry which is preliminary data.</text>
</comment>
<proteinExistence type="predicted"/>
<name>A0ABU1S3R1_9FLAO</name>
<dbReference type="Proteomes" id="UP001261871">
    <property type="component" value="Unassembled WGS sequence"/>
</dbReference>
<dbReference type="EMBL" id="JAVDTX010000005">
    <property type="protein sequence ID" value="MDR6845638.1"/>
    <property type="molecule type" value="Genomic_DNA"/>
</dbReference>
<keyword evidence="2" id="KW-1185">Reference proteome</keyword>